<feature type="transmembrane region" description="Helical" evidence="1">
    <location>
        <begin position="34"/>
        <end position="52"/>
    </location>
</feature>
<proteinExistence type="predicted"/>
<evidence type="ECO:0008006" key="4">
    <source>
        <dbReference type="Google" id="ProtNLM"/>
    </source>
</evidence>
<accession>A0A3S3RGA8</accession>
<comment type="caution">
    <text evidence="2">The sequence shown here is derived from an EMBL/GenBank/DDBJ whole genome shotgun (WGS) entry which is preliminary data.</text>
</comment>
<protein>
    <recommendedName>
        <fullName evidence="4">Transporter</fullName>
    </recommendedName>
</protein>
<keyword evidence="1" id="KW-0472">Membrane</keyword>
<evidence type="ECO:0000313" key="3">
    <source>
        <dbReference type="Proteomes" id="UP000287563"/>
    </source>
</evidence>
<gene>
    <name evidence="2" type="ORF">EDI28_15805</name>
</gene>
<reference evidence="2 3" key="1">
    <citation type="submission" date="2018-11" db="EMBL/GenBank/DDBJ databases">
        <title>Photobacterium sp. BEI247 sp. nov., a marine bacterium isolated from Yongle Blue Hole in the South China Sea.</title>
        <authorList>
            <person name="Wang X."/>
        </authorList>
    </citation>
    <scope>NUCLEOTIDE SEQUENCE [LARGE SCALE GENOMIC DNA]</scope>
    <source>
        <strain evidence="3">BEI247</strain>
    </source>
</reference>
<dbReference type="Proteomes" id="UP000287563">
    <property type="component" value="Unassembled WGS sequence"/>
</dbReference>
<dbReference type="EMBL" id="RJLM01000006">
    <property type="protein sequence ID" value="RWX54562.1"/>
    <property type="molecule type" value="Genomic_DNA"/>
</dbReference>
<feature type="transmembrane region" description="Helical" evidence="1">
    <location>
        <begin position="6"/>
        <end position="22"/>
    </location>
</feature>
<keyword evidence="1" id="KW-1133">Transmembrane helix</keyword>
<dbReference type="Pfam" id="PF13557">
    <property type="entry name" value="Phenol_MetA_deg"/>
    <property type="match status" value="1"/>
</dbReference>
<evidence type="ECO:0000256" key="1">
    <source>
        <dbReference type="SAM" id="Phobius"/>
    </source>
</evidence>
<evidence type="ECO:0000313" key="2">
    <source>
        <dbReference type="EMBL" id="RWX54562.1"/>
    </source>
</evidence>
<name>A0A3S3RGA8_9GAMM</name>
<keyword evidence="3" id="KW-1185">Reference proteome</keyword>
<sequence length="358" mass="39938">MVLISNIIGVFFIVTVAFRFLLSKLFCMYPQTTLRAVFLFRWTLLVFVFWLVSMQEATHAEEAGSGHYAPGFLASAVDMTPINEAFVVRVKTLNYEGSLGNTKLPIAGLVVTEADIETSEVALELVWNPKGEFIDGWSYSMGATFPYVSMKVSAEIVDELDNIASVSRRVTSEESGFGDLIFQPLMLSHTIERYWWGDYRLAIYAPTGEYEIGRLANTGKNYWTLSPTLALIHIEPAIGREFSVFGGIDFNSNNSDIDYQTGIQAHVESTFVQNLILFGGFTGIGASGYWYRQLTGDSGRGAVLGKLKSEAFGIGPVLSYRTQWNNAEIFCELKWLHDIEASQRYEGDTISLKVSAEY</sequence>
<keyword evidence="1" id="KW-0812">Transmembrane</keyword>
<dbReference type="InterPro" id="IPR025737">
    <property type="entry name" value="FApF"/>
</dbReference>
<dbReference type="AlphaFoldDB" id="A0A3S3RGA8"/>
<organism evidence="2 3">
    <name type="scientific">Photobacterium chitinilyticum</name>
    <dbReference type="NCBI Taxonomy" id="2485123"/>
    <lineage>
        <taxon>Bacteria</taxon>
        <taxon>Pseudomonadati</taxon>
        <taxon>Pseudomonadota</taxon>
        <taxon>Gammaproteobacteria</taxon>
        <taxon>Vibrionales</taxon>
        <taxon>Vibrionaceae</taxon>
        <taxon>Photobacterium</taxon>
    </lineage>
</organism>